<feature type="non-terminal residue" evidence="2">
    <location>
        <position position="175"/>
    </location>
</feature>
<dbReference type="InParanoid" id="A0A0P0XRZ2"/>
<gene>
    <name evidence="2" type="ordered locus">Os10g0162838</name>
    <name evidence="2" type="ORF">OSNPB_100162838</name>
</gene>
<reference evidence="2 3" key="2">
    <citation type="journal article" date="2013" name="Plant Cell Physiol.">
        <title>Rice Annotation Project Database (RAP-DB): an integrative and interactive database for rice genomics.</title>
        <authorList>
            <person name="Sakai H."/>
            <person name="Lee S.S."/>
            <person name="Tanaka T."/>
            <person name="Numa H."/>
            <person name="Kim J."/>
            <person name="Kawahara Y."/>
            <person name="Wakimoto H."/>
            <person name="Yang C.C."/>
            <person name="Iwamoto M."/>
            <person name="Abe T."/>
            <person name="Yamada Y."/>
            <person name="Muto A."/>
            <person name="Inokuchi H."/>
            <person name="Ikemura T."/>
            <person name="Matsumoto T."/>
            <person name="Sasaki T."/>
            <person name="Itoh T."/>
        </authorList>
    </citation>
    <scope>NUCLEOTIDE SEQUENCE [LARGE SCALE GENOMIC DNA]</scope>
    <source>
        <strain evidence="3">cv. Nipponbare</strain>
    </source>
</reference>
<dbReference type="AlphaFoldDB" id="A0A0P0XRZ2"/>
<protein>
    <submittedName>
        <fullName evidence="2">Os10g0162838 protein</fullName>
    </submittedName>
</protein>
<organism evidence="2 3">
    <name type="scientific">Oryza sativa subsp. japonica</name>
    <name type="common">Rice</name>
    <dbReference type="NCBI Taxonomy" id="39947"/>
    <lineage>
        <taxon>Eukaryota</taxon>
        <taxon>Viridiplantae</taxon>
        <taxon>Streptophyta</taxon>
        <taxon>Embryophyta</taxon>
        <taxon>Tracheophyta</taxon>
        <taxon>Spermatophyta</taxon>
        <taxon>Magnoliopsida</taxon>
        <taxon>Liliopsida</taxon>
        <taxon>Poales</taxon>
        <taxon>Poaceae</taxon>
        <taxon>BOP clade</taxon>
        <taxon>Oryzoideae</taxon>
        <taxon>Oryzeae</taxon>
        <taxon>Oryzinae</taxon>
        <taxon>Oryza</taxon>
        <taxon>Oryza sativa</taxon>
    </lineage>
</organism>
<reference evidence="2 3" key="3">
    <citation type="journal article" date="2013" name="Rice">
        <title>Improvement of the Oryza sativa Nipponbare reference genome using next generation sequence and optical map data.</title>
        <authorList>
            <person name="Kawahara Y."/>
            <person name="de la Bastide M."/>
            <person name="Hamilton J.P."/>
            <person name="Kanamori H."/>
            <person name="McCombie W.R."/>
            <person name="Ouyang S."/>
            <person name="Schwartz D.C."/>
            <person name="Tanaka T."/>
            <person name="Wu J."/>
            <person name="Zhou S."/>
            <person name="Childs K.L."/>
            <person name="Davidson R.M."/>
            <person name="Lin H."/>
            <person name="Quesada-Ocampo L."/>
            <person name="Vaillancourt B."/>
            <person name="Sakai H."/>
            <person name="Lee S.S."/>
            <person name="Kim J."/>
            <person name="Numa H."/>
            <person name="Itoh T."/>
            <person name="Buell C.R."/>
            <person name="Matsumoto T."/>
        </authorList>
    </citation>
    <scope>NUCLEOTIDE SEQUENCE [LARGE SCALE GENOMIC DNA]</scope>
    <source>
        <strain evidence="3">cv. Nipponbare</strain>
    </source>
</reference>
<dbReference type="Gramene" id="Os10t0162838-00">
    <property type="protein sequence ID" value="Os10t0162838-00"/>
    <property type="gene ID" value="Os10g0162838"/>
</dbReference>
<keyword evidence="3" id="KW-1185">Reference proteome</keyword>
<accession>A0A0P0XRZ2</accession>
<name>A0A0P0XRZ2_ORYSJ</name>
<dbReference type="Proteomes" id="UP000059680">
    <property type="component" value="Chromosome 10"/>
</dbReference>
<dbReference type="EMBL" id="AP014966">
    <property type="protein sequence ID" value="BAT10003.1"/>
    <property type="molecule type" value="Genomic_DNA"/>
</dbReference>
<feature type="region of interest" description="Disordered" evidence="1">
    <location>
        <begin position="153"/>
        <end position="175"/>
    </location>
</feature>
<evidence type="ECO:0000313" key="2">
    <source>
        <dbReference type="EMBL" id="BAT10003.1"/>
    </source>
</evidence>
<sequence>MGVGAVEAHRVVGDVRRDVDLAAADAVAVAAHRAAGVVAVAEAAGVGGVVVVTVHDPGPVLGPDVGQRVAAEDDEVAAGVRDAVRAVPVEIHPGAAVAVHLVGGVEALPPDGQHHAGLRRVEGEVADRDEAAAAAGEERRRIVVVADDLEASPEAAGADAEGVRDAHAAAVARAT</sequence>
<evidence type="ECO:0000313" key="3">
    <source>
        <dbReference type="Proteomes" id="UP000059680"/>
    </source>
</evidence>
<reference evidence="3" key="1">
    <citation type="journal article" date="2005" name="Nature">
        <title>The map-based sequence of the rice genome.</title>
        <authorList>
            <consortium name="International rice genome sequencing project (IRGSP)"/>
            <person name="Matsumoto T."/>
            <person name="Wu J."/>
            <person name="Kanamori H."/>
            <person name="Katayose Y."/>
            <person name="Fujisawa M."/>
            <person name="Namiki N."/>
            <person name="Mizuno H."/>
            <person name="Yamamoto K."/>
            <person name="Antonio B.A."/>
            <person name="Baba T."/>
            <person name="Sakata K."/>
            <person name="Nagamura Y."/>
            <person name="Aoki H."/>
            <person name="Arikawa K."/>
            <person name="Arita K."/>
            <person name="Bito T."/>
            <person name="Chiden Y."/>
            <person name="Fujitsuka N."/>
            <person name="Fukunaka R."/>
            <person name="Hamada M."/>
            <person name="Harada C."/>
            <person name="Hayashi A."/>
            <person name="Hijishita S."/>
            <person name="Honda M."/>
            <person name="Hosokawa S."/>
            <person name="Ichikawa Y."/>
            <person name="Idonuma A."/>
            <person name="Iijima M."/>
            <person name="Ikeda M."/>
            <person name="Ikeno M."/>
            <person name="Ito K."/>
            <person name="Ito S."/>
            <person name="Ito T."/>
            <person name="Ito Y."/>
            <person name="Ito Y."/>
            <person name="Iwabuchi A."/>
            <person name="Kamiya K."/>
            <person name="Karasawa W."/>
            <person name="Kurita K."/>
            <person name="Katagiri S."/>
            <person name="Kikuta A."/>
            <person name="Kobayashi H."/>
            <person name="Kobayashi N."/>
            <person name="Machita K."/>
            <person name="Maehara T."/>
            <person name="Masukawa M."/>
            <person name="Mizubayashi T."/>
            <person name="Mukai Y."/>
            <person name="Nagasaki H."/>
            <person name="Nagata Y."/>
            <person name="Naito S."/>
            <person name="Nakashima M."/>
            <person name="Nakama Y."/>
            <person name="Nakamichi Y."/>
            <person name="Nakamura M."/>
            <person name="Meguro A."/>
            <person name="Negishi M."/>
            <person name="Ohta I."/>
            <person name="Ohta T."/>
            <person name="Okamoto M."/>
            <person name="Ono N."/>
            <person name="Saji S."/>
            <person name="Sakaguchi M."/>
            <person name="Sakai K."/>
            <person name="Shibata M."/>
            <person name="Shimokawa T."/>
            <person name="Song J."/>
            <person name="Takazaki Y."/>
            <person name="Terasawa K."/>
            <person name="Tsugane M."/>
            <person name="Tsuji K."/>
            <person name="Ueda S."/>
            <person name="Waki K."/>
            <person name="Yamagata H."/>
            <person name="Yamamoto M."/>
            <person name="Yamamoto S."/>
            <person name="Yamane H."/>
            <person name="Yoshiki S."/>
            <person name="Yoshihara R."/>
            <person name="Yukawa K."/>
            <person name="Zhong H."/>
            <person name="Yano M."/>
            <person name="Yuan Q."/>
            <person name="Ouyang S."/>
            <person name="Liu J."/>
            <person name="Jones K.M."/>
            <person name="Gansberger K."/>
            <person name="Moffat K."/>
            <person name="Hill J."/>
            <person name="Bera J."/>
            <person name="Fadrosh D."/>
            <person name="Jin S."/>
            <person name="Johri S."/>
            <person name="Kim M."/>
            <person name="Overton L."/>
            <person name="Reardon M."/>
            <person name="Tsitrin T."/>
            <person name="Vuong H."/>
            <person name="Weaver B."/>
            <person name="Ciecko A."/>
            <person name="Tallon L."/>
            <person name="Jackson J."/>
            <person name="Pai G."/>
            <person name="Aken S.V."/>
            <person name="Utterback T."/>
            <person name="Reidmuller S."/>
            <person name="Feldblyum T."/>
            <person name="Hsiao J."/>
            <person name="Zismann V."/>
            <person name="Iobst S."/>
            <person name="de Vazeille A.R."/>
            <person name="Buell C.R."/>
            <person name="Ying K."/>
            <person name="Li Y."/>
            <person name="Lu T."/>
            <person name="Huang Y."/>
            <person name="Zhao Q."/>
            <person name="Feng Q."/>
            <person name="Zhang L."/>
            <person name="Zhu J."/>
            <person name="Weng Q."/>
            <person name="Mu J."/>
            <person name="Lu Y."/>
            <person name="Fan D."/>
            <person name="Liu Y."/>
            <person name="Guan J."/>
            <person name="Zhang Y."/>
            <person name="Yu S."/>
            <person name="Liu X."/>
            <person name="Zhang Y."/>
            <person name="Hong G."/>
            <person name="Han B."/>
            <person name="Choisne N."/>
            <person name="Demange N."/>
            <person name="Orjeda G."/>
            <person name="Samain S."/>
            <person name="Cattolico L."/>
            <person name="Pelletier E."/>
            <person name="Couloux A."/>
            <person name="Segurens B."/>
            <person name="Wincker P."/>
            <person name="D'Hont A."/>
            <person name="Scarpelli C."/>
            <person name="Weissenbach J."/>
            <person name="Salanoubat M."/>
            <person name="Quetier F."/>
            <person name="Yu Y."/>
            <person name="Kim H.R."/>
            <person name="Rambo T."/>
            <person name="Currie J."/>
            <person name="Collura K."/>
            <person name="Luo M."/>
            <person name="Yang T."/>
            <person name="Ammiraju J.S.S."/>
            <person name="Engler F."/>
            <person name="Soderlund C."/>
            <person name="Wing R.A."/>
            <person name="Palmer L.E."/>
            <person name="de la Bastide M."/>
            <person name="Spiegel L."/>
            <person name="Nascimento L."/>
            <person name="Zutavern T."/>
            <person name="O'Shaughnessy A."/>
            <person name="Dike S."/>
            <person name="Dedhia N."/>
            <person name="Preston R."/>
            <person name="Balija V."/>
            <person name="McCombie W.R."/>
            <person name="Chow T."/>
            <person name="Chen H."/>
            <person name="Chung M."/>
            <person name="Chen C."/>
            <person name="Shaw J."/>
            <person name="Wu H."/>
            <person name="Hsiao K."/>
            <person name="Chao Y."/>
            <person name="Chu M."/>
            <person name="Cheng C."/>
            <person name="Hour A."/>
            <person name="Lee P."/>
            <person name="Lin S."/>
            <person name="Lin Y."/>
            <person name="Liou J."/>
            <person name="Liu S."/>
            <person name="Hsing Y."/>
            <person name="Raghuvanshi S."/>
            <person name="Mohanty A."/>
            <person name="Bharti A.K."/>
            <person name="Gaur A."/>
            <person name="Gupta V."/>
            <person name="Kumar D."/>
            <person name="Ravi V."/>
            <person name="Vij S."/>
            <person name="Kapur A."/>
            <person name="Khurana P."/>
            <person name="Khurana P."/>
            <person name="Khurana J.P."/>
            <person name="Tyagi A.K."/>
            <person name="Gaikwad K."/>
            <person name="Singh A."/>
            <person name="Dalal V."/>
            <person name="Srivastava S."/>
            <person name="Dixit A."/>
            <person name="Pal A.K."/>
            <person name="Ghazi I.A."/>
            <person name="Yadav M."/>
            <person name="Pandit A."/>
            <person name="Bhargava A."/>
            <person name="Sureshbabu K."/>
            <person name="Batra K."/>
            <person name="Sharma T.R."/>
            <person name="Mohapatra T."/>
            <person name="Singh N.K."/>
            <person name="Messing J."/>
            <person name="Nelson A.B."/>
            <person name="Fuks G."/>
            <person name="Kavchok S."/>
            <person name="Keizer G."/>
            <person name="Linton E."/>
            <person name="Llaca V."/>
            <person name="Song R."/>
            <person name="Tanyolac B."/>
            <person name="Young S."/>
            <person name="Ho-Il K."/>
            <person name="Hahn J.H."/>
            <person name="Sangsakoo G."/>
            <person name="Vanavichit A."/>
            <person name="de Mattos Luiz.A.T."/>
            <person name="Zimmer P.D."/>
            <person name="Malone G."/>
            <person name="Dellagostin O."/>
            <person name="de Oliveira A.C."/>
            <person name="Bevan M."/>
            <person name="Bancroft I."/>
            <person name="Minx P."/>
            <person name="Cordum H."/>
            <person name="Wilson R."/>
            <person name="Cheng Z."/>
            <person name="Jin W."/>
            <person name="Jiang J."/>
            <person name="Leong S.A."/>
            <person name="Iwama H."/>
            <person name="Gojobori T."/>
            <person name="Itoh T."/>
            <person name="Niimura Y."/>
            <person name="Fujii Y."/>
            <person name="Habara T."/>
            <person name="Sakai H."/>
            <person name="Sato Y."/>
            <person name="Wilson G."/>
            <person name="Kumar K."/>
            <person name="McCouch S."/>
            <person name="Juretic N."/>
            <person name="Hoen D."/>
            <person name="Wright S."/>
            <person name="Bruskiewich R."/>
            <person name="Bureau T."/>
            <person name="Miyao A."/>
            <person name="Hirochika H."/>
            <person name="Nishikawa T."/>
            <person name="Kadowaki K."/>
            <person name="Sugiura M."/>
            <person name="Burr B."/>
            <person name="Sasaki T."/>
        </authorList>
    </citation>
    <scope>NUCLEOTIDE SEQUENCE [LARGE SCALE GENOMIC DNA]</scope>
    <source>
        <strain evidence="3">cv. Nipponbare</strain>
    </source>
</reference>
<proteinExistence type="predicted"/>
<evidence type="ECO:0000256" key="1">
    <source>
        <dbReference type="SAM" id="MobiDB-lite"/>
    </source>
</evidence>
<dbReference type="PaxDb" id="39947-A0A0P0XRZ2"/>